<name>A0A0F4GTP0_9PEZI</name>
<evidence type="ECO:0000313" key="3">
    <source>
        <dbReference type="Proteomes" id="UP000033647"/>
    </source>
</evidence>
<protein>
    <recommendedName>
        <fullName evidence="1">N-acetyltransferase domain-containing protein</fullName>
    </recommendedName>
</protein>
<dbReference type="PANTHER" id="PTHR42791:SF2">
    <property type="entry name" value="N-ACETYLTRANSFERASE DOMAIN-CONTAINING PROTEIN"/>
    <property type="match status" value="1"/>
</dbReference>
<dbReference type="PANTHER" id="PTHR42791">
    <property type="entry name" value="GNAT FAMILY ACETYLTRANSFERASE"/>
    <property type="match status" value="1"/>
</dbReference>
<feature type="domain" description="N-acetyltransferase" evidence="1">
    <location>
        <begin position="163"/>
        <end position="207"/>
    </location>
</feature>
<evidence type="ECO:0000259" key="1">
    <source>
        <dbReference type="Pfam" id="PF00583"/>
    </source>
</evidence>
<proteinExistence type="predicted"/>
<dbReference type="InterPro" id="IPR000182">
    <property type="entry name" value="GNAT_dom"/>
</dbReference>
<dbReference type="SUPFAM" id="SSF55729">
    <property type="entry name" value="Acyl-CoA N-acyltransferases (Nat)"/>
    <property type="match status" value="1"/>
</dbReference>
<evidence type="ECO:0000313" key="2">
    <source>
        <dbReference type="EMBL" id="KJY00777.1"/>
    </source>
</evidence>
<sequence length="257" mass="28017">MSAINKEKKTDVSIDKIHFDDAEDLAETMMSAMYEDPSWAGLWSPDMTLDNIIQDTAARLPWGLIKAGSALPVSKRFQKAVDGSSGKAVGYARWILPDSVLTESGEICWPAALPPPASDSAQNVYRKQFEAVTSADGKIRNLLHEREDDLSAEIIEIEDRIKKDNPNGLELDYLAVHSAFQRRGTGRLLLADGLALADQLGVKTFVLARAAGVKLYPTASARWRSSYSGGQSMGGILRTLRCSSSESPRCALEVMGK</sequence>
<comment type="caution">
    <text evidence="2">The sequence shown here is derived from an EMBL/GenBank/DDBJ whole genome shotgun (WGS) entry which is preliminary data.</text>
</comment>
<organism evidence="2 3">
    <name type="scientific">Zymoseptoria brevis</name>
    <dbReference type="NCBI Taxonomy" id="1047168"/>
    <lineage>
        <taxon>Eukaryota</taxon>
        <taxon>Fungi</taxon>
        <taxon>Dikarya</taxon>
        <taxon>Ascomycota</taxon>
        <taxon>Pezizomycotina</taxon>
        <taxon>Dothideomycetes</taxon>
        <taxon>Dothideomycetidae</taxon>
        <taxon>Mycosphaerellales</taxon>
        <taxon>Mycosphaerellaceae</taxon>
        <taxon>Zymoseptoria</taxon>
    </lineage>
</organism>
<dbReference type="GO" id="GO:0016747">
    <property type="term" value="F:acyltransferase activity, transferring groups other than amino-acyl groups"/>
    <property type="evidence" value="ECO:0007669"/>
    <property type="project" value="InterPro"/>
</dbReference>
<dbReference type="InterPro" id="IPR016181">
    <property type="entry name" value="Acyl_CoA_acyltransferase"/>
</dbReference>
<dbReference type="Pfam" id="PF00583">
    <property type="entry name" value="Acetyltransf_1"/>
    <property type="match status" value="1"/>
</dbReference>
<dbReference type="Gene3D" id="3.40.630.30">
    <property type="match status" value="1"/>
</dbReference>
<accession>A0A0F4GTP0</accession>
<dbReference type="OrthoDB" id="3648048at2759"/>
<dbReference type="Proteomes" id="UP000033647">
    <property type="component" value="Unassembled WGS sequence"/>
</dbReference>
<gene>
    <name evidence="2" type="ORF">TI39_contig312g00023</name>
</gene>
<dbReference type="InterPro" id="IPR052523">
    <property type="entry name" value="Trichothecene_AcTrans"/>
</dbReference>
<dbReference type="EMBL" id="LAFY01000304">
    <property type="protein sequence ID" value="KJY00777.1"/>
    <property type="molecule type" value="Genomic_DNA"/>
</dbReference>
<keyword evidence="3" id="KW-1185">Reference proteome</keyword>
<dbReference type="AlphaFoldDB" id="A0A0F4GTP0"/>
<reference evidence="2 3" key="1">
    <citation type="submission" date="2015-03" db="EMBL/GenBank/DDBJ databases">
        <title>RNA-seq based gene annotation and comparative genomics of four Zymoseptoria species reveal species-specific pathogenicity related genes and transposable element activity.</title>
        <authorList>
            <person name="Grandaubert J."/>
            <person name="Bhattacharyya A."/>
            <person name="Stukenbrock E.H."/>
        </authorList>
    </citation>
    <scope>NUCLEOTIDE SEQUENCE [LARGE SCALE GENOMIC DNA]</scope>
    <source>
        <strain evidence="2 3">Zb18110</strain>
    </source>
</reference>
<dbReference type="STRING" id="1047168.A0A0F4GTP0"/>